<proteinExistence type="predicted"/>
<sequence>MRKIAGPGHVGNEFVDYDPPGTPTGTYVMANWANDVQRELIGVQDEFSIAEADGSNKYILAAMKGLAIAHGKPLGETFFLNKYRAPAAFDKDNPELFFPALCLDIGDQDISETNWPDLVPDLRVLRATYNEGIAGSKYQFDVTNWNVTSNVGTLTFADQTAEKAMLADYTEDNLVHGDFNNYRSVTLASAIGNIPAGEYALSAIDPSARTITFPVTASDGSGAVTAIAEFYQHRIPGSSTTARVFERPGGVLVAANDPDGECIAGMRRRDRGQGHWHDIQVTESPSGVIDISLGSAIGTPVNLARLMVTDGVNGAPRTGKTTDPRALVGHLYIWGKSYVA</sequence>
<dbReference type="EMBL" id="LAZR01049744">
    <property type="protein sequence ID" value="KKK88923.1"/>
    <property type="molecule type" value="Genomic_DNA"/>
</dbReference>
<evidence type="ECO:0000313" key="1">
    <source>
        <dbReference type="EMBL" id="KKK88923.1"/>
    </source>
</evidence>
<gene>
    <name evidence="1" type="ORF">LCGC14_2738270</name>
</gene>
<organism evidence="1">
    <name type="scientific">marine sediment metagenome</name>
    <dbReference type="NCBI Taxonomy" id="412755"/>
    <lineage>
        <taxon>unclassified sequences</taxon>
        <taxon>metagenomes</taxon>
        <taxon>ecological metagenomes</taxon>
    </lineage>
</organism>
<reference evidence="1" key="1">
    <citation type="journal article" date="2015" name="Nature">
        <title>Complex archaea that bridge the gap between prokaryotes and eukaryotes.</title>
        <authorList>
            <person name="Spang A."/>
            <person name="Saw J.H."/>
            <person name="Jorgensen S.L."/>
            <person name="Zaremba-Niedzwiedzka K."/>
            <person name="Martijn J."/>
            <person name="Lind A.E."/>
            <person name="van Eijk R."/>
            <person name="Schleper C."/>
            <person name="Guy L."/>
            <person name="Ettema T.J."/>
        </authorList>
    </citation>
    <scope>NUCLEOTIDE SEQUENCE</scope>
</reference>
<protein>
    <submittedName>
        <fullName evidence="1">Uncharacterized protein</fullName>
    </submittedName>
</protein>
<accession>A0A0F8Z5A1</accession>
<dbReference type="AlphaFoldDB" id="A0A0F8Z5A1"/>
<name>A0A0F8Z5A1_9ZZZZ</name>
<comment type="caution">
    <text evidence="1">The sequence shown here is derived from an EMBL/GenBank/DDBJ whole genome shotgun (WGS) entry which is preliminary data.</text>
</comment>